<keyword evidence="1" id="KW-0812">Transmembrane</keyword>
<reference evidence="3" key="1">
    <citation type="journal article" date="2019" name="Int. J. Syst. Evol. Microbiol.">
        <title>The Global Catalogue of Microorganisms (GCM) 10K type strain sequencing project: providing services to taxonomists for standard genome sequencing and annotation.</title>
        <authorList>
            <consortium name="The Broad Institute Genomics Platform"/>
            <consortium name="The Broad Institute Genome Sequencing Center for Infectious Disease"/>
            <person name="Wu L."/>
            <person name="Ma J."/>
        </authorList>
    </citation>
    <scope>NUCLEOTIDE SEQUENCE [LARGE SCALE GENOMIC DNA]</scope>
    <source>
        <strain evidence="3">JCM 13850</strain>
    </source>
</reference>
<feature type="transmembrane region" description="Helical" evidence="1">
    <location>
        <begin position="12"/>
        <end position="36"/>
    </location>
</feature>
<comment type="caution">
    <text evidence="2">The sequence shown here is derived from an EMBL/GenBank/DDBJ whole genome shotgun (WGS) entry which is preliminary data.</text>
</comment>
<dbReference type="InterPro" id="IPR010699">
    <property type="entry name" value="DUF1275"/>
</dbReference>
<sequence>MAFPAARQAVILPGLAVVAAAVDVVSYLGLGHVFTANMTGNTALLGIGIATGKTAAALRSACALGAFVAGAVAGGLFPSGRRLLASCLALELLPLAAWYLWWEAHGGPAHGAPRYGYIALAGVAMGLQGAAVTRLGVSGVTTVFITGTIMSFTVGLSTRLHGDRLPNQSRLGHVLQALVIVFFLLGALAAAFVFKHEGARAVLIPLAVLAVLVPAASVLPPADAAGRG</sequence>
<name>A0ABP5L339_9ACTN</name>
<evidence type="ECO:0000313" key="3">
    <source>
        <dbReference type="Proteomes" id="UP001501020"/>
    </source>
</evidence>
<dbReference type="Proteomes" id="UP001501020">
    <property type="component" value="Unassembled WGS sequence"/>
</dbReference>
<evidence type="ECO:0000313" key="2">
    <source>
        <dbReference type="EMBL" id="GAA2139189.1"/>
    </source>
</evidence>
<keyword evidence="1" id="KW-1133">Transmembrane helix</keyword>
<dbReference type="EMBL" id="BAAAMR010000028">
    <property type="protein sequence ID" value="GAA2139189.1"/>
    <property type="molecule type" value="Genomic_DNA"/>
</dbReference>
<feature type="transmembrane region" description="Helical" evidence="1">
    <location>
        <begin position="140"/>
        <end position="162"/>
    </location>
</feature>
<proteinExistence type="predicted"/>
<organism evidence="2 3">
    <name type="scientific">Actinomadura napierensis</name>
    <dbReference type="NCBI Taxonomy" id="267854"/>
    <lineage>
        <taxon>Bacteria</taxon>
        <taxon>Bacillati</taxon>
        <taxon>Actinomycetota</taxon>
        <taxon>Actinomycetes</taxon>
        <taxon>Streptosporangiales</taxon>
        <taxon>Thermomonosporaceae</taxon>
        <taxon>Actinomadura</taxon>
    </lineage>
</organism>
<feature type="transmembrane region" description="Helical" evidence="1">
    <location>
        <begin position="174"/>
        <end position="194"/>
    </location>
</feature>
<protein>
    <recommendedName>
        <fullName evidence="4">DUF1275 domain-containing protein</fullName>
    </recommendedName>
</protein>
<feature type="transmembrane region" description="Helical" evidence="1">
    <location>
        <begin position="201"/>
        <end position="219"/>
    </location>
</feature>
<evidence type="ECO:0008006" key="4">
    <source>
        <dbReference type="Google" id="ProtNLM"/>
    </source>
</evidence>
<keyword evidence="1" id="KW-0472">Membrane</keyword>
<dbReference type="PANTHER" id="PTHR37314">
    <property type="entry name" value="SLR0142 PROTEIN"/>
    <property type="match status" value="1"/>
</dbReference>
<gene>
    <name evidence="2" type="ORF">GCM10009727_35520</name>
</gene>
<dbReference type="PANTHER" id="PTHR37314:SF4">
    <property type="entry name" value="UPF0700 TRANSMEMBRANE PROTEIN YOAK"/>
    <property type="match status" value="1"/>
</dbReference>
<evidence type="ECO:0000256" key="1">
    <source>
        <dbReference type="SAM" id="Phobius"/>
    </source>
</evidence>
<dbReference type="Pfam" id="PF06912">
    <property type="entry name" value="DUF1275"/>
    <property type="match status" value="1"/>
</dbReference>
<keyword evidence="3" id="KW-1185">Reference proteome</keyword>
<feature type="transmembrane region" description="Helical" evidence="1">
    <location>
        <begin position="114"/>
        <end position="133"/>
    </location>
</feature>
<feature type="transmembrane region" description="Helical" evidence="1">
    <location>
        <begin position="56"/>
        <end position="76"/>
    </location>
</feature>
<accession>A0ABP5L339</accession>
<feature type="transmembrane region" description="Helical" evidence="1">
    <location>
        <begin position="83"/>
        <end position="102"/>
    </location>
</feature>
<dbReference type="RefSeq" id="WP_344267854.1">
    <property type="nucleotide sequence ID" value="NZ_BAAAMR010000028.1"/>
</dbReference>